<gene>
    <name evidence="2" type="ORF">NQV15_04985</name>
</gene>
<dbReference type="PROSITE" id="PS50943">
    <property type="entry name" value="HTH_CROC1"/>
    <property type="match status" value="1"/>
</dbReference>
<keyword evidence="3" id="KW-1185">Reference proteome</keyword>
<organism evidence="2 3">
    <name type="scientific">Aeromicrobium wangtongii</name>
    <dbReference type="NCBI Taxonomy" id="2969247"/>
    <lineage>
        <taxon>Bacteria</taxon>
        <taxon>Bacillati</taxon>
        <taxon>Actinomycetota</taxon>
        <taxon>Actinomycetes</taxon>
        <taxon>Propionibacteriales</taxon>
        <taxon>Nocardioidaceae</taxon>
        <taxon>Aeromicrobium</taxon>
    </lineage>
</organism>
<accession>A0ABY5MCL6</accession>
<dbReference type="SUPFAM" id="SSF47413">
    <property type="entry name" value="lambda repressor-like DNA-binding domains"/>
    <property type="match status" value="1"/>
</dbReference>
<sequence length="282" mass="30878">MSESANLLGDYLRARRGLVTPEQAGIRSIGARRVNGLRREEVAMLAGISADYYLRLERGRDRNPSAQVLRAIARVLHLDDDNVAYMLSLVADTPRPPRRRRRAESAPEGIAALLDTMQQPAFVEGRYFDVLAANPMATALSPRLAAGGNQLRDVFLDPDPAFYADWDGMTECYASGLRLAVGADIDDPRFIELVGELSLASPRFRELWSRHDVAAPRRATLTFNHPEVGAVRLNREQLAISGTDGMHIVIYHPDAGSGDADKLALLGSSSLASAQQSDSSRR</sequence>
<dbReference type="SMART" id="SM00530">
    <property type="entry name" value="HTH_XRE"/>
    <property type="match status" value="1"/>
</dbReference>
<dbReference type="Gene3D" id="1.10.260.40">
    <property type="entry name" value="lambda repressor-like DNA-binding domains"/>
    <property type="match status" value="1"/>
</dbReference>
<dbReference type="Gene3D" id="3.30.450.180">
    <property type="match status" value="1"/>
</dbReference>
<dbReference type="InterPro" id="IPR041413">
    <property type="entry name" value="MLTR_LBD"/>
</dbReference>
<dbReference type="InterPro" id="IPR010982">
    <property type="entry name" value="Lambda_DNA-bd_dom_sf"/>
</dbReference>
<name>A0ABY5MCL6_9ACTN</name>
<reference evidence="2 3" key="1">
    <citation type="submission" date="2022-08" db="EMBL/GenBank/DDBJ databases">
        <title>novel species in genus Aeromicrobium.</title>
        <authorList>
            <person name="Ye L."/>
        </authorList>
    </citation>
    <scope>NUCLEOTIDE SEQUENCE [LARGE SCALE GENOMIC DNA]</scope>
    <source>
        <strain evidence="3">zg-Y1379</strain>
    </source>
</reference>
<dbReference type="Pfam" id="PF13560">
    <property type="entry name" value="HTH_31"/>
    <property type="match status" value="1"/>
</dbReference>
<dbReference type="Pfam" id="PF17765">
    <property type="entry name" value="MLTR_LBD"/>
    <property type="match status" value="1"/>
</dbReference>
<dbReference type="EMBL" id="CP102173">
    <property type="protein sequence ID" value="UUP14669.1"/>
    <property type="molecule type" value="Genomic_DNA"/>
</dbReference>
<protein>
    <submittedName>
        <fullName evidence="2">Helix-turn-helix transcriptional regulator</fullName>
    </submittedName>
</protein>
<evidence type="ECO:0000313" key="2">
    <source>
        <dbReference type="EMBL" id="UUP14669.1"/>
    </source>
</evidence>
<feature type="domain" description="HTH cro/C1-type" evidence="1">
    <location>
        <begin position="31"/>
        <end position="83"/>
    </location>
</feature>
<dbReference type="InterPro" id="IPR001387">
    <property type="entry name" value="Cro/C1-type_HTH"/>
</dbReference>
<proteinExistence type="predicted"/>
<dbReference type="RefSeq" id="WP_232398499.1">
    <property type="nucleotide sequence ID" value="NZ_CP102173.1"/>
</dbReference>
<dbReference type="PANTHER" id="PTHR35010">
    <property type="entry name" value="BLL4672 PROTEIN-RELATED"/>
    <property type="match status" value="1"/>
</dbReference>
<dbReference type="CDD" id="cd00093">
    <property type="entry name" value="HTH_XRE"/>
    <property type="match status" value="1"/>
</dbReference>
<dbReference type="PANTHER" id="PTHR35010:SF2">
    <property type="entry name" value="BLL4672 PROTEIN"/>
    <property type="match status" value="1"/>
</dbReference>
<evidence type="ECO:0000259" key="1">
    <source>
        <dbReference type="PROSITE" id="PS50943"/>
    </source>
</evidence>
<dbReference type="Proteomes" id="UP001316184">
    <property type="component" value="Chromosome"/>
</dbReference>
<evidence type="ECO:0000313" key="3">
    <source>
        <dbReference type="Proteomes" id="UP001316184"/>
    </source>
</evidence>